<dbReference type="Proteomes" id="UP000053660">
    <property type="component" value="Unassembled WGS sequence"/>
</dbReference>
<keyword evidence="3" id="KW-1185">Reference proteome</keyword>
<organism evidence="2 3">
    <name type="scientific">Oesophagostomum dentatum</name>
    <name type="common">Nodular worm</name>
    <dbReference type="NCBI Taxonomy" id="61180"/>
    <lineage>
        <taxon>Eukaryota</taxon>
        <taxon>Metazoa</taxon>
        <taxon>Ecdysozoa</taxon>
        <taxon>Nematoda</taxon>
        <taxon>Chromadorea</taxon>
        <taxon>Rhabditida</taxon>
        <taxon>Rhabditina</taxon>
        <taxon>Rhabditomorpha</taxon>
        <taxon>Strongyloidea</taxon>
        <taxon>Strongylidae</taxon>
        <taxon>Oesophagostomum</taxon>
    </lineage>
</organism>
<proteinExistence type="predicted"/>
<feature type="compositionally biased region" description="Low complexity" evidence="1">
    <location>
        <begin position="69"/>
        <end position="80"/>
    </location>
</feature>
<feature type="region of interest" description="Disordered" evidence="1">
    <location>
        <begin position="1"/>
        <end position="33"/>
    </location>
</feature>
<feature type="region of interest" description="Disordered" evidence="1">
    <location>
        <begin position="64"/>
        <end position="120"/>
    </location>
</feature>
<feature type="compositionally biased region" description="Polar residues" evidence="1">
    <location>
        <begin position="89"/>
        <end position="100"/>
    </location>
</feature>
<accession>A0A0B1TIG8</accession>
<evidence type="ECO:0000313" key="3">
    <source>
        <dbReference type="Proteomes" id="UP000053660"/>
    </source>
</evidence>
<name>A0A0B1TIG8_OESDE</name>
<gene>
    <name evidence="2" type="ORF">OESDEN_02978</name>
</gene>
<reference evidence="2 3" key="1">
    <citation type="submission" date="2014-03" db="EMBL/GenBank/DDBJ databases">
        <title>Draft genome of the hookworm Oesophagostomum dentatum.</title>
        <authorList>
            <person name="Mitreva M."/>
        </authorList>
    </citation>
    <scope>NUCLEOTIDE SEQUENCE [LARGE SCALE GENOMIC DNA]</scope>
    <source>
        <strain evidence="2 3">OD-Hann</strain>
    </source>
</reference>
<protein>
    <submittedName>
        <fullName evidence="2">Uncharacterized protein</fullName>
    </submittedName>
</protein>
<evidence type="ECO:0000256" key="1">
    <source>
        <dbReference type="SAM" id="MobiDB-lite"/>
    </source>
</evidence>
<dbReference type="EMBL" id="KN549531">
    <property type="protein sequence ID" value="KHJ97049.1"/>
    <property type="molecule type" value="Genomic_DNA"/>
</dbReference>
<feature type="compositionally biased region" description="Basic and acidic residues" evidence="1">
    <location>
        <begin position="1"/>
        <end position="24"/>
    </location>
</feature>
<sequence>MDREERRKAIEEQAREAESGEKVDAPTTMTPQPMQRLVKEEMRVFPGTSSEPTLAQLAPVDHDEFTMPSTSQSAATTNSQFITTPGAIRNTSVPRTSSLYSFDDPEENSPPKVHPPDFQI</sequence>
<evidence type="ECO:0000313" key="2">
    <source>
        <dbReference type="EMBL" id="KHJ97049.1"/>
    </source>
</evidence>
<dbReference type="AlphaFoldDB" id="A0A0B1TIG8"/>
<dbReference type="OrthoDB" id="10414801at2759"/>